<dbReference type="InterPro" id="IPR017896">
    <property type="entry name" value="4Fe4S_Fe-S-bd"/>
</dbReference>
<keyword evidence="4" id="KW-0479">Metal-binding</keyword>
<dbReference type="GO" id="GO:0046872">
    <property type="term" value="F:metal ion binding"/>
    <property type="evidence" value="ECO:0007669"/>
    <property type="project" value="UniProtKB-KW"/>
</dbReference>
<dbReference type="EMBL" id="JACGXL010000005">
    <property type="protein sequence ID" value="MBA8888744.1"/>
    <property type="molecule type" value="Genomic_DNA"/>
</dbReference>
<dbReference type="InterPro" id="IPR050157">
    <property type="entry name" value="PSI_iron-sulfur_center"/>
</dbReference>
<dbReference type="Gene3D" id="3.30.70.20">
    <property type="match status" value="1"/>
</dbReference>
<keyword evidence="10" id="KW-1185">Reference proteome</keyword>
<dbReference type="GO" id="GO:0005737">
    <property type="term" value="C:cytoplasm"/>
    <property type="evidence" value="ECO:0007669"/>
    <property type="project" value="TreeGrafter"/>
</dbReference>
<keyword evidence="6" id="KW-0408">Iron</keyword>
<dbReference type="InterPro" id="IPR017900">
    <property type="entry name" value="4Fe4S_Fe_S_CS"/>
</dbReference>
<keyword evidence="5" id="KW-0249">Electron transport</keyword>
<evidence type="ECO:0000256" key="4">
    <source>
        <dbReference type="ARBA" id="ARBA00022723"/>
    </source>
</evidence>
<dbReference type="NCBIfam" id="NF033683">
    <property type="entry name" value="di_4Fe-4S_YfhL"/>
    <property type="match status" value="1"/>
</dbReference>
<evidence type="ECO:0000256" key="5">
    <source>
        <dbReference type="ARBA" id="ARBA00022982"/>
    </source>
</evidence>
<evidence type="ECO:0000259" key="8">
    <source>
        <dbReference type="PROSITE" id="PS51379"/>
    </source>
</evidence>
<gene>
    <name evidence="9" type="ORF">FHW12_002980</name>
</gene>
<dbReference type="PROSITE" id="PS51379">
    <property type="entry name" value="4FE4S_FER_2"/>
    <property type="match status" value="1"/>
</dbReference>
<dbReference type="Pfam" id="PF00037">
    <property type="entry name" value="Fer4"/>
    <property type="match status" value="1"/>
</dbReference>
<feature type="domain" description="4Fe-4S ferredoxin-type" evidence="8">
    <location>
        <begin position="1"/>
        <end position="29"/>
    </location>
</feature>
<reference evidence="9 10" key="1">
    <citation type="submission" date="2020-07" db="EMBL/GenBank/DDBJ databases">
        <title>Genomic Encyclopedia of Type Strains, Phase IV (KMG-V): Genome sequencing to study the core and pangenomes of soil and plant-associated prokaryotes.</title>
        <authorList>
            <person name="Whitman W."/>
        </authorList>
    </citation>
    <scope>NUCLEOTIDE SEQUENCE [LARGE SCALE GENOMIC DNA]</scope>
    <source>
        <strain evidence="9 10">RH2WT43</strain>
    </source>
</reference>
<evidence type="ECO:0000256" key="2">
    <source>
        <dbReference type="ARBA" id="ARBA00022448"/>
    </source>
</evidence>
<dbReference type="FunFam" id="3.30.70.20:FF:000045">
    <property type="entry name" value="Ferredoxin, 4Fe-4S"/>
    <property type="match status" value="1"/>
</dbReference>
<comment type="cofactor">
    <cofactor evidence="1">
        <name>[4Fe-4S] cluster</name>
        <dbReference type="ChEBI" id="CHEBI:49883"/>
    </cofactor>
</comment>
<dbReference type="RefSeq" id="WP_182531800.1">
    <property type="nucleotide sequence ID" value="NZ_JACGXL010000005.1"/>
</dbReference>
<evidence type="ECO:0000256" key="7">
    <source>
        <dbReference type="ARBA" id="ARBA00023014"/>
    </source>
</evidence>
<protein>
    <submittedName>
        <fullName evidence="9">Ferredoxin</fullName>
    </submittedName>
</protein>
<evidence type="ECO:0000256" key="1">
    <source>
        <dbReference type="ARBA" id="ARBA00001966"/>
    </source>
</evidence>
<accession>A0A839F9C0</accession>
<dbReference type="PANTHER" id="PTHR24960:SF79">
    <property type="entry name" value="PHOTOSYSTEM I IRON-SULFUR CENTER"/>
    <property type="match status" value="1"/>
</dbReference>
<evidence type="ECO:0000313" key="9">
    <source>
        <dbReference type="EMBL" id="MBA8888744.1"/>
    </source>
</evidence>
<sequence>MSLKITDQCVNCDVCEPVCPNKAISLGSEFYEIAPNLCTECVGHHDEPQCVIVCPVECIISDPEHPESREALLAKYERLTG</sequence>
<keyword evidence="3" id="KW-0004">4Fe-4S</keyword>
<dbReference type="InterPro" id="IPR047927">
    <property type="entry name" value="YfhL-like"/>
</dbReference>
<evidence type="ECO:0000256" key="6">
    <source>
        <dbReference type="ARBA" id="ARBA00023004"/>
    </source>
</evidence>
<evidence type="ECO:0000256" key="3">
    <source>
        <dbReference type="ARBA" id="ARBA00022485"/>
    </source>
</evidence>
<proteinExistence type="predicted"/>
<dbReference type="GO" id="GO:0051539">
    <property type="term" value="F:4 iron, 4 sulfur cluster binding"/>
    <property type="evidence" value="ECO:0007669"/>
    <property type="project" value="UniProtKB-KW"/>
</dbReference>
<evidence type="ECO:0000313" key="10">
    <source>
        <dbReference type="Proteomes" id="UP000550401"/>
    </source>
</evidence>
<comment type="caution">
    <text evidence="9">The sequence shown here is derived from an EMBL/GenBank/DDBJ whole genome shotgun (WGS) entry which is preliminary data.</text>
</comment>
<name>A0A839F9C0_9GAMM</name>
<dbReference type="PANTHER" id="PTHR24960">
    <property type="entry name" value="PHOTOSYSTEM I IRON-SULFUR CENTER-RELATED"/>
    <property type="match status" value="1"/>
</dbReference>
<keyword evidence="2" id="KW-0813">Transport</keyword>
<dbReference type="SUPFAM" id="SSF54862">
    <property type="entry name" value="4Fe-4S ferredoxins"/>
    <property type="match status" value="1"/>
</dbReference>
<dbReference type="AlphaFoldDB" id="A0A839F9C0"/>
<dbReference type="Proteomes" id="UP000550401">
    <property type="component" value="Unassembled WGS sequence"/>
</dbReference>
<organism evidence="9 10">
    <name type="scientific">Dokdonella fugitiva</name>
    <dbReference type="NCBI Taxonomy" id="328517"/>
    <lineage>
        <taxon>Bacteria</taxon>
        <taxon>Pseudomonadati</taxon>
        <taxon>Pseudomonadota</taxon>
        <taxon>Gammaproteobacteria</taxon>
        <taxon>Lysobacterales</taxon>
        <taxon>Rhodanobacteraceae</taxon>
        <taxon>Dokdonella</taxon>
    </lineage>
</organism>
<keyword evidence="7" id="KW-0411">Iron-sulfur</keyword>
<dbReference type="PROSITE" id="PS00198">
    <property type="entry name" value="4FE4S_FER_1"/>
    <property type="match status" value="1"/>
</dbReference>